<evidence type="ECO:0000313" key="1">
    <source>
        <dbReference type="EMBL" id="CAB4548945.1"/>
    </source>
</evidence>
<dbReference type="Gene3D" id="3.30.70.100">
    <property type="match status" value="1"/>
</dbReference>
<dbReference type="InterPro" id="IPR011008">
    <property type="entry name" value="Dimeric_a/b-barrel"/>
</dbReference>
<organism evidence="2">
    <name type="scientific">freshwater metagenome</name>
    <dbReference type="NCBI Taxonomy" id="449393"/>
    <lineage>
        <taxon>unclassified sequences</taxon>
        <taxon>metagenomes</taxon>
        <taxon>ecological metagenomes</taxon>
    </lineage>
</organism>
<proteinExistence type="predicted"/>
<accession>A0A6J6H753</accession>
<dbReference type="AlphaFoldDB" id="A0A6J6H753"/>
<dbReference type="SUPFAM" id="SSF54909">
    <property type="entry name" value="Dimeric alpha+beta barrel"/>
    <property type="match status" value="1"/>
</dbReference>
<gene>
    <name evidence="1" type="ORF">UFOPK1433_00994</name>
    <name evidence="2" type="ORF">UFOPK1843_00715</name>
</gene>
<sequence length="108" mass="12291">MISASFIFSPGNYDEEFHALDGKIEAFASSLSGFIGVDRWVSEDGKSRNSIYYFDGMDSVKELSRYPEHLVAKENYRKWYLGYQIVVAEVVGSYGDGYFNHPSQPRQA</sequence>
<protein>
    <submittedName>
        <fullName evidence="2">Unannotated protein</fullName>
    </submittedName>
</protein>
<reference evidence="2" key="1">
    <citation type="submission" date="2020-05" db="EMBL/GenBank/DDBJ databases">
        <authorList>
            <person name="Chiriac C."/>
            <person name="Salcher M."/>
            <person name="Ghai R."/>
            <person name="Kavagutti S V."/>
        </authorList>
    </citation>
    <scope>NUCLEOTIDE SEQUENCE</scope>
</reference>
<dbReference type="EMBL" id="CAEZUR010000049">
    <property type="protein sequence ID" value="CAB4609381.1"/>
    <property type="molecule type" value="Genomic_DNA"/>
</dbReference>
<evidence type="ECO:0000313" key="2">
    <source>
        <dbReference type="EMBL" id="CAB4609381.1"/>
    </source>
</evidence>
<dbReference type="EMBL" id="CAEZSN010000132">
    <property type="protein sequence ID" value="CAB4548945.1"/>
    <property type="molecule type" value="Genomic_DNA"/>
</dbReference>
<name>A0A6J6H753_9ZZZZ</name>